<dbReference type="Proteomes" id="UP000887576">
    <property type="component" value="Unplaced"/>
</dbReference>
<evidence type="ECO:0000313" key="2">
    <source>
        <dbReference type="WBParaSite" id="JU765_v2.g11341.t1"/>
    </source>
</evidence>
<dbReference type="WBParaSite" id="JU765_v2.g11341.t1">
    <property type="protein sequence ID" value="JU765_v2.g11341.t1"/>
    <property type="gene ID" value="JU765_v2.g11341"/>
</dbReference>
<proteinExistence type="predicted"/>
<evidence type="ECO:0000313" key="1">
    <source>
        <dbReference type="Proteomes" id="UP000887576"/>
    </source>
</evidence>
<accession>A0AC34PZ11</accession>
<reference evidence="2" key="1">
    <citation type="submission" date="2022-11" db="UniProtKB">
        <authorList>
            <consortium name="WormBaseParasite"/>
        </authorList>
    </citation>
    <scope>IDENTIFICATION</scope>
</reference>
<protein>
    <submittedName>
        <fullName evidence="2">Uncharacterized protein</fullName>
    </submittedName>
</protein>
<name>A0AC34PZ11_9BILA</name>
<organism evidence="1 2">
    <name type="scientific">Panagrolaimus sp. JU765</name>
    <dbReference type="NCBI Taxonomy" id="591449"/>
    <lineage>
        <taxon>Eukaryota</taxon>
        <taxon>Metazoa</taxon>
        <taxon>Ecdysozoa</taxon>
        <taxon>Nematoda</taxon>
        <taxon>Chromadorea</taxon>
        <taxon>Rhabditida</taxon>
        <taxon>Tylenchina</taxon>
        <taxon>Panagrolaimomorpha</taxon>
        <taxon>Panagrolaimoidea</taxon>
        <taxon>Panagrolaimidae</taxon>
        <taxon>Panagrolaimus</taxon>
    </lineage>
</organism>
<sequence>MFIVQGELDTRQIATMEIIKTMDQKPMVNFRKRSISGKYLNESIKNRDIVTRNNVIHVINGYDYKIYSLEDTLHAKNFDNAHIPDYVHEQESYYNGNVATFFCANESCMGKMVTVHLFLKKKMEQVSFFKA</sequence>